<dbReference type="CDD" id="cd10430">
    <property type="entry name" value="BI-1"/>
    <property type="match status" value="1"/>
</dbReference>
<evidence type="ECO:0000313" key="8">
    <source>
        <dbReference type="RefSeq" id="XP_013094735.2"/>
    </source>
</evidence>
<dbReference type="OrthoDB" id="1277691at2759"/>
<gene>
    <name evidence="8" type="primary">LOC106078426</name>
</gene>
<feature type="transmembrane region" description="Helical" evidence="6">
    <location>
        <begin position="85"/>
        <end position="103"/>
    </location>
</feature>
<dbReference type="GO" id="GO:0034620">
    <property type="term" value="P:cellular response to unfolded protein"/>
    <property type="evidence" value="ECO:0007669"/>
    <property type="project" value="TreeGrafter"/>
</dbReference>
<proteinExistence type="inferred from homology"/>
<evidence type="ECO:0000256" key="6">
    <source>
        <dbReference type="RuleBase" id="RU004379"/>
    </source>
</evidence>
<protein>
    <submittedName>
        <fullName evidence="8">Probable Bax inhibitor 1</fullName>
    </submittedName>
</protein>
<evidence type="ECO:0000256" key="3">
    <source>
        <dbReference type="ARBA" id="ARBA00022692"/>
    </source>
</evidence>
<dbReference type="GO" id="GO:0031966">
    <property type="term" value="C:mitochondrial membrane"/>
    <property type="evidence" value="ECO:0007669"/>
    <property type="project" value="TreeGrafter"/>
</dbReference>
<dbReference type="RefSeq" id="XP_013094735.2">
    <property type="nucleotide sequence ID" value="XM_013239281.2"/>
</dbReference>
<feature type="transmembrane region" description="Helical" evidence="6">
    <location>
        <begin position="200"/>
        <end position="221"/>
    </location>
</feature>
<keyword evidence="3 6" id="KW-0812">Transmembrane</keyword>
<organism evidence="7 8">
    <name type="scientific">Biomphalaria glabrata</name>
    <name type="common">Bloodfluke planorb</name>
    <name type="synonym">Freshwater snail</name>
    <dbReference type="NCBI Taxonomy" id="6526"/>
    <lineage>
        <taxon>Eukaryota</taxon>
        <taxon>Metazoa</taxon>
        <taxon>Spiralia</taxon>
        <taxon>Lophotrochozoa</taxon>
        <taxon>Mollusca</taxon>
        <taxon>Gastropoda</taxon>
        <taxon>Heterobranchia</taxon>
        <taxon>Euthyneura</taxon>
        <taxon>Panpulmonata</taxon>
        <taxon>Hygrophila</taxon>
        <taxon>Lymnaeoidea</taxon>
        <taxon>Planorbidae</taxon>
        <taxon>Biomphalaria</taxon>
    </lineage>
</organism>
<accession>A0A9U8EMQ1</accession>
<feature type="transmembrane region" description="Helical" evidence="6">
    <location>
        <begin position="115"/>
        <end position="137"/>
    </location>
</feature>
<dbReference type="OMA" id="ALCQMHE"/>
<dbReference type="AlphaFoldDB" id="A0A9U8EMQ1"/>
<dbReference type="PANTHER" id="PTHR23291">
    <property type="entry name" value="BAX INHIBITOR-RELATED"/>
    <property type="match status" value="1"/>
</dbReference>
<dbReference type="GO" id="GO:2001234">
    <property type="term" value="P:negative regulation of apoptotic signaling pathway"/>
    <property type="evidence" value="ECO:0007669"/>
    <property type="project" value="TreeGrafter"/>
</dbReference>
<feature type="transmembrane region" description="Helical" evidence="6">
    <location>
        <begin position="60"/>
        <end position="79"/>
    </location>
</feature>
<dbReference type="PANTHER" id="PTHR23291:SF32">
    <property type="entry name" value="BAX INHIBITOR 1"/>
    <property type="match status" value="1"/>
</dbReference>
<evidence type="ECO:0000256" key="1">
    <source>
        <dbReference type="ARBA" id="ARBA00004141"/>
    </source>
</evidence>
<feature type="transmembrane region" description="Helical" evidence="6">
    <location>
        <begin position="170"/>
        <end position="194"/>
    </location>
</feature>
<dbReference type="GO" id="GO:0033119">
    <property type="term" value="P:negative regulation of RNA splicing"/>
    <property type="evidence" value="ECO:0007669"/>
    <property type="project" value="TreeGrafter"/>
</dbReference>
<keyword evidence="4 6" id="KW-1133">Transmembrane helix</keyword>
<dbReference type="KEGG" id="bgt:106078426"/>
<reference evidence="8" key="1">
    <citation type="submission" date="2025-08" db="UniProtKB">
        <authorList>
            <consortium name="RefSeq"/>
        </authorList>
    </citation>
    <scope>IDENTIFICATION</scope>
</reference>
<evidence type="ECO:0000313" key="7">
    <source>
        <dbReference type="Proteomes" id="UP001165740"/>
    </source>
</evidence>
<feature type="transmembrane region" description="Helical" evidence="6">
    <location>
        <begin position="143"/>
        <end position="163"/>
    </location>
</feature>
<dbReference type="GeneID" id="106078426"/>
<evidence type="ECO:0000256" key="5">
    <source>
        <dbReference type="ARBA" id="ARBA00023136"/>
    </source>
</evidence>
<dbReference type="Pfam" id="PF01027">
    <property type="entry name" value="Bax1-I"/>
    <property type="match status" value="1"/>
</dbReference>
<name>A0A9U8EMQ1_BIOGL</name>
<sequence length="267" mass="30080">MPRQFPIREVTVLSLNKTSDVSRITPTSKMASFGERSFNLQALFNFDHLDSRFQTHLKNVYSCLALGMLSAALGAYTHFVTGLGQWYFLTSIVSIGLMIWLASTRHSKEDVGKRVGIFTGFTFTSGISLGPLLELVIRIEPSIVSTALAGTAVIFICFSLAALLTKDRMFLYMGGILFSALGWLTLAGFLNIFFGSEMIFNIYIYGILLVFSGFVLFDTQLIIEKRRRGDEDFVWHAVDLFLDAIQIFRALLVILAKKEDDKKRRRN</sequence>
<dbReference type="Proteomes" id="UP001165740">
    <property type="component" value="Chromosome 16"/>
</dbReference>
<dbReference type="GO" id="GO:0019899">
    <property type="term" value="F:enzyme binding"/>
    <property type="evidence" value="ECO:0007669"/>
    <property type="project" value="TreeGrafter"/>
</dbReference>
<comment type="similarity">
    <text evidence="2 6">Belongs to the BI1 family.</text>
</comment>
<comment type="subcellular location">
    <subcellularLocation>
        <location evidence="1">Membrane</location>
        <topology evidence="1">Multi-pass membrane protein</topology>
    </subcellularLocation>
</comment>
<evidence type="ECO:0000256" key="4">
    <source>
        <dbReference type="ARBA" id="ARBA00022989"/>
    </source>
</evidence>
<keyword evidence="5 6" id="KW-0472">Membrane</keyword>
<keyword evidence="7" id="KW-1185">Reference proteome</keyword>
<evidence type="ECO:0000256" key="2">
    <source>
        <dbReference type="ARBA" id="ARBA00010350"/>
    </source>
</evidence>
<dbReference type="InterPro" id="IPR006214">
    <property type="entry name" value="Bax_inhibitor_1-related"/>
</dbReference>